<reference evidence="1" key="1">
    <citation type="submission" date="2019-07" db="EMBL/GenBank/DDBJ databases">
        <title>Annotation for the trematode Paragonimus miyazaki's.</title>
        <authorList>
            <person name="Choi Y.-J."/>
        </authorList>
    </citation>
    <scope>NUCLEOTIDE SEQUENCE</scope>
    <source>
        <strain evidence="1">Japan</strain>
    </source>
</reference>
<evidence type="ECO:0000313" key="1">
    <source>
        <dbReference type="EMBL" id="KAF7252221.1"/>
    </source>
</evidence>
<protein>
    <submittedName>
        <fullName evidence="1">Uncharacterized protein</fullName>
    </submittedName>
</protein>
<evidence type="ECO:0000313" key="2">
    <source>
        <dbReference type="Proteomes" id="UP000822476"/>
    </source>
</evidence>
<proteinExistence type="predicted"/>
<name>A0A8S9YMA3_9TREM</name>
<dbReference type="AlphaFoldDB" id="A0A8S9YMA3"/>
<organism evidence="1 2">
    <name type="scientific">Paragonimus skrjabini miyazakii</name>
    <dbReference type="NCBI Taxonomy" id="59628"/>
    <lineage>
        <taxon>Eukaryota</taxon>
        <taxon>Metazoa</taxon>
        <taxon>Spiralia</taxon>
        <taxon>Lophotrochozoa</taxon>
        <taxon>Platyhelminthes</taxon>
        <taxon>Trematoda</taxon>
        <taxon>Digenea</taxon>
        <taxon>Plagiorchiida</taxon>
        <taxon>Troglotremata</taxon>
        <taxon>Troglotrematidae</taxon>
        <taxon>Paragonimus</taxon>
    </lineage>
</organism>
<dbReference type="Proteomes" id="UP000822476">
    <property type="component" value="Unassembled WGS sequence"/>
</dbReference>
<dbReference type="EMBL" id="JTDE01004910">
    <property type="protein sequence ID" value="KAF7252221.1"/>
    <property type="molecule type" value="Genomic_DNA"/>
</dbReference>
<comment type="caution">
    <text evidence="1">The sequence shown here is derived from an EMBL/GenBank/DDBJ whole genome shotgun (WGS) entry which is preliminary data.</text>
</comment>
<keyword evidence="2" id="KW-1185">Reference proteome</keyword>
<gene>
    <name evidence="1" type="ORF">EG68_08264</name>
</gene>
<accession>A0A8S9YMA3</accession>
<sequence>MPAEINQRCHEHVQKRRSARKHVVVRKNRINVSINPFLLSVDQFHPRNTPWPHQPSPSHQGQTVIDRTEPTHALGLGWQLTVHSTICETNKAVIQNKVELYVSSVIYCAFKTGSPFSSGVPHPQTSCHQQFY</sequence>